<accession>A0ABR8W827</accession>
<evidence type="ECO:0000313" key="1">
    <source>
        <dbReference type="EMBL" id="MBD8013173.1"/>
    </source>
</evidence>
<comment type="caution">
    <text evidence="1">The sequence shown here is derived from an EMBL/GenBank/DDBJ whole genome shotgun (WGS) entry which is preliminary data.</text>
</comment>
<sequence>MSNEAERISRNNELADRMIAAYVHRAGSEDPLTYLTEFVESMGSEQEAVDRLAELVLTLAEKAAQASTVVDIWDPRRRVDPTKAMRLADSASSAFVALGNELIEEAQRG</sequence>
<reference evidence="1 2" key="1">
    <citation type="submission" date="2020-08" db="EMBL/GenBank/DDBJ databases">
        <title>A Genomic Blueprint of the Chicken Gut Microbiome.</title>
        <authorList>
            <person name="Gilroy R."/>
            <person name="Ravi A."/>
            <person name="Getino M."/>
            <person name="Pursley I."/>
            <person name="Horton D.L."/>
            <person name="Alikhan N.-F."/>
            <person name="Baker D."/>
            <person name="Gharbi K."/>
            <person name="Hall N."/>
            <person name="Watson M."/>
            <person name="Adriaenssens E.M."/>
            <person name="Foster-Nyarko E."/>
            <person name="Jarju S."/>
            <person name="Secka A."/>
            <person name="Antonio M."/>
            <person name="Oren A."/>
            <person name="Chaudhuri R."/>
            <person name="La Ragione R.M."/>
            <person name="Hildebrand F."/>
            <person name="Pallen M.J."/>
        </authorList>
    </citation>
    <scope>NUCLEOTIDE SEQUENCE [LARGE SCALE GENOMIC DNA]</scope>
    <source>
        <strain evidence="1 2">Re1</strain>
    </source>
</reference>
<protein>
    <submittedName>
        <fullName evidence="1">Uncharacterized protein</fullName>
    </submittedName>
</protein>
<proteinExistence type="predicted"/>
<dbReference type="RefSeq" id="WP_191713402.1">
    <property type="nucleotide sequence ID" value="NZ_JACSPX010000003.1"/>
</dbReference>
<organism evidence="1 2">
    <name type="scientific">Microbacterium commune</name>
    <dbReference type="NCBI Taxonomy" id="2762219"/>
    <lineage>
        <taxon>Bacteria</taxon>
        <taxon>Bacillati</taxon>
        <taxon>Actinomycetota</taxon>
        <taxon>Actinomycetes</taxon>
        <taxon>Micrococcales</taxon>
        <taxon>Microbacteriaceae</taxon>
        <taxon>Microbacterium</taxon>
    </lineage>
</organism>
<dbReference type="Proteomes" id="UP000611521">
    <property type="component" value="Unassembled WGS sequence"/>
</dbReference>
<dbReference type="EMBL" id="JACSPX010000003">
    <property type="protein sequence ID" value="MBD8013173.1"/>
    <property type="molecule type" value="Genomic_DNA"/>
</dbReference>
<keyword evidence="2" id="KW-1185">Reference proteome</keyword>
<gene>
    <name evidence="1" type="ORF">H9633_12845</name>
</gene>
<name>A0ABR8W827_9MICO</name>
<evidence type="ECO:0000313" key="2">
    <source>
        <dbReference type="Proteomes" id="UP000611521"/>
    </source>
</evidence>